<dbReference type="Pfam" id="PF02801">
    <property type="entry name" value="Ketoacyl-synt_C"/>
    <property type="match status" value="1"/>
</dbReference>
<dbReference type="RefSeq" id="WP_260574618.1">
    <property type="nucleotide sequence ID" value="NZ_CP104205.1"/>
</dbReference>
<evidence type="ECO:0000259" key="3">
    <source>
        <dbReference type="PROSITE" id="PS52004"/>
    </source>
</evidence>
<dbReference type="SMART" id="SM00825">
    <property type="entry name" value="PKS_KS"/>
    <property type="match status" value="1"/>
</dbReference>
<organism evidence="4 5">
    <name type="scientific">Maribacter litopenaei</name>
    <dbReference type="NCBI Taxonomy" id="2976127"/>
    <lineage>
        <taxon>Bacteria</taxon>
        <taxon>Pseudomonadati</taxon>
        <taxon>Bacteroidota</taxon>
        <taxon>Flavobacteriia</taxon>
        <taxon>Flavobacteriales</taxon>
        <taxon>Flavobacteriaceae</taxon>
        <taxon>Maribacter</taxon>
    </lineage>
</organism>
<dbReference type="InterPro" id="IPR014030">
    <property type="entry name" value="Ketoacyl_synth_N"/>
</dbReference>
<name>A0ABY5YCC8_9FLAO</name>
<sequence length="525" mass="56901">MNIPKIGIDDNFFELGGTSLLAQKLVAQLLKEHNLRLPVTKLYQFPTIANISDYLEPKNKNVKMAFAKQSKKKNDSRDIAIIGMAGRFPGAKSVDELWKILREGKETISHFTKEELDSSIPENIKNDPLYVGSRGILPSAKEFDALFFGLNPKVASAMDPQQRILMEISWEVLEQTGYLPDHHEGTVGVYAGCGHNTYYTHNVMPNKELIDQVGEFQASTVNEKDYIATRIAYHLNLKGPAISIHSACSTSLLAIAEATEALRNGQCDIAIAGAASVTSPMNSGHLYQEGSIKTPDGHCRPFDANAKGTVFSDGAGVVLLKRLDQAKKDGDYVYGVIKGVGINNDGGDKGSFTAPSAEGQANAIMRAHFDADVAPNEISYIEAHGTATPVGDPIEIEGLEIAFGEQSEKNFCAIGSIKSNMGHLTSAAGVAGVIKTLLAFKHEEIPASLGFSSPNPLIDFVNNAFFVNSELRKWDSKASKKAGVSSFGVGGTNVHVVLEEYKNKERPKSKGRPVEILILVRKIKK</sequence>
<dbReference type="InterPro" id="IPR020841">
    <property type="entry name" value="PKS_Beta-ketoAc_synthase_dom"/>
</dbReference>
<evidence type="ECO:0000313" key="4">
    <source>
        <dbReference type="EMBL" id="UWX56085.1"/>
    </source>
</evidence>
<dbReference type="PANTHER" id="PTHR43775:SF51">
    <property type="entry name" value="INACTIVE PHENOLPHTHIOCEROL SYNTHESIS POLYKETIDE SYNTHASE TYPE I PKS1-RELATED"/>
    <property type="match status" value="1"/>
</dbReference>
<dbReference type="SUPFAM" id="SSF47336">
    <property type="entry name" value="ACP-like"/>
    <property type="match status" value="1"/>
</dbReference>
<keyword evidence="1" id="KW-0808">Transferase</keyword>
<gene>
    <name evidence="4" type="ORF">NYZ99_07195</name>
</gene>
<feature type="domain" description="Ketosynthase family 3 (KS3)" evidence="3">
    <location>
        <begin position="76"/>
        <end position="500"/>
    </location>
</feature>
<dbReference type="CDD" id="cd00833">
    <property type="entry name" value="PKS"/>
    <property type="match status" value="1"/>
</dbReference>
<feature type="domain" description="Carrier" evidence="2">
    <location>
        <begin position="1"/>
        <end position="59"/>
    </location>
</feature>
<evidence type="ECO:0000259" key="2">
    <source>
        <dbReference type="PROSITE" id="PS50075"/>
    </source>
</evidence>
<dbReference type="PROSITE" id="PS00606">
    <property type="entry name" value="KS3_1"/>
    <property type="match status" value="1"/>
</dbReference>
<keyword evidence="5" id="KW-1185">Reference proteome</keyword>
<dbReference type="InterPro" id="IPR050091">
    <property type="entry name" value="PKS_NRPS_Biosynth_Enz"/>
</dbReference>
<evidence type="ECO:0000313" key="5">
    <source>
        <dbReference type="Proteomes" id="UP001059209"/>
    </source>
</evidence>
<dbReference type="InterPro" id="IPR018201">
    <property type="entry name" value="Ketoacyl_synth_AS"/>
</dbReference>
<proteinExistence type="predicted"/>
<dbReference type="Pfam" id="PF00109">
    <property type="entry name" value="ketoacyl-synt"/>
    <property type="match status" value="1"/>
</dbReference>
<dbReference type="InterPro" id="IPR032821">
    <property type="entry name" value="PKS_assoc"/>
</dbReference>
<dbReference type="Proteomes" id="UP001059209">
    <property type="component" value="Chromosome"/>
</dbReference>
<dbReference type="Gene3D" id="1.10.1200.10">
    <property type="entry name" value="ACP-like"/>
    <property type="match status" value="1"/>
</dbReference>
<evidence type="ECO:0000256" key="1">
    <source>
        <dbReference type="ARBA" id="ARBA00022679"/>
    </source>
</evidence>
<dbReference type="Pfam" id="PF00550">
    <property type="entry name" value="PP-binding"/>
    <property type="match status" value="1"/>
</dbReference>
<dbReference type="InterPro" id="IPR016039">
    <property type="entry name" value="Thiolase-like"/>
</dbReference>
<accession>A0ABY5YCC8</accession>
<dbReference type="InterPro" id="IPR014031">
    <property type="entry name" value="Ketoacyl_synth_C"/>
</dbReference>
<reference evidence="4" key="1">
    <citation type="submission" date="2022-09" db="EMBL/GenBank/DDBJ databases">
        <title>Maribacter litopenaei sp. nov., isolated from the intestinal tract of the Pacific White Shrimp, Litopenaeus vannamei.</title>
        <authorList>
            <person name="Kim S.Y."/>
            <person name="Hwang C.Y."/>
        </authorList>
    </citation>
    <scope>NUCLEOTIDE SEQUENCE</scope>
    <source>
        <strain evidence="4">HL-LV01</strain>
    </source>
</reference>
<dbReference type="PROSITE" id="PS50075">
    <property type="entry name" value="CARRIER"/>
    <property type="match status" value="1"/>
</dbReference>
<protein>
    <submittedName>
        <fullName evidence="4">Phosphopantetheine-binding protein</fullName>
    </submittedName>
</protein>
<dbReference type="PANTHER" id="PTHR43775">
    <property type="entry name" value="FATTY ACID SYNTHASE"/>
    <property type="match status" value="1"/>
</dbReference>
<dbReference type="EMBL" id="CP104205">
    <property type="protein sequence ID" value="UWX56085.1"/>
    <property type="molecule type" value="Genomic_DNA"/>
</dbReference>
<dbReference type="Pfam" id="PF16197">
    <property type="entry name" value="KAsynt_C_assoc"/>
    <property type="match status" value="1"/>
</dbReference>
<dbReference type="PROSITE" id="PS52004">
    <property type="entry name" value="KS3_2"/>
    <property type="match status" value="1"/>
</dbReference>
<dbReference type="Gene3D" id="3.40.47.10">
    <property type="match status" value="1"/>
</dbReference>
<dbReference type="InterPro" id="IPR009081">
    <property type="entry name" value="PP-bd_ACP"/>
</dbReference>
<dbReference type="SUPFAM" id="SSF53901">
    <property type="entry name" value="Thiolase-like"/>
    <property type="match status" value="1"/>
</dbReference>
<dbReference type="InterPro" id="IPR036736">
    <property type="entry name" value="ACP-like_sf"/>
</dbReference>